<keyword evidence="15" id="KW-1185">Reference proteome</keyword>
<dbReference type="GO" id="GO:0000407">
    <property type="term" value="C:phagophore assembly site"/>
    <property type="evidence" value="ECO:0007669"/>
    <property type="project" value="TreeGrafter"/>
</dbReference>
<dbReference type="GO" id="GO:0061723">
    <property type="term" value="P:glycophagy"/>
    <property type="evidence" value="ECO:0007669"/>
    <property type="project" value="TreeGrafter"/>
</dbReference>
<evidence type="ECO:0000313" key="15">
    <source>
        <dbReference type="Proteomes" id="UP000478008"/>
    </source>
</evidence>
<accession>A0A7D9D0N8</accession>
<comment type="similarity">
    <text evidence="2">Belongs to the ATG3 family.</text>
</comment>
<comment type="subcellular location">
    <subcellularLocation>
        <location evidence="1">Cytoplasm</location>
    </subcellularLocation>
</comment>
<dbReference type="InterPro" id="IPR007135">
    <property type="entry name" value="Atg3/Atg10"/>
</dbReference>
<evidence type="ECO:0000256" key="2">
    <source>
        <dbReference type="ARBA" id="ARBA00007683"/>
    </source>
</evidence>
<feature type="compositionally biased region" description="Low complexity" evidence="12">
    <location>
        <begin position="141"/>
        <end position="158"/>
    </location>
</feature>
<evidence type="ECO:0000256" key="6">
    <source>
        <dbReference type="ARBA" id="ARBA00022786"/>
    </source>
</evidence>
<dbReference type="PANTHER" id="PTHR12866">
    <property type="entry name" value="UBIQUITIN-LIKE-CONJUGATING ENZYME ATG3"/>
    <property type="match status" value="1"/>
</dbReference>
<evidence type="ECO:0000256" key="9">
    <source>
        <dbReference type="ARBA" id="ARBA00025674"/>
    </source>
</evidence>
<evidence type="ECO:0000256" key="10">
    <source>
        <dbReference type="ARBA" id="ARBA00032144"/>
    </source>
</evidence>
<keyword evidence="5" id="KW-0963">Cytoplasm</keyword>
<reference evidence="14 15" key="1">
    <citation type="submission" date="2019-07" db="EMBL/GenBank/DDBJ databases">
        <authorList>
            <person name="Friedrich A."/>
            <person name="Schacherer J."/>
        </authorList>
    </citation>
    <scope>NUCLEOTIDE SEQUENCE [LARGE SCALE GENOMIC DNA]</scope>
</reference>
<evidence type="ECO:0000256" key="11">
    <source>
        <dbReference type="ARBA" id="ARBA00033139"/>
    </source>
</evidence>
<dbReference type="AlphaFoldDB" id="A0A7D9D0N8"/>
<dbReference type="Proteomes" id="UP000478008">
    <property type="component" value="Unassembled WGS sequence"/>
</dbReference>
<sequence length="399" mass="45461">MATEFIRSKFSSLREYLTPVNHESNFTETGEISPEEFVKAGDYLVYKFPTWKWSPSPASKRRDFLPEDKQFLITRHVPSYVRATDYEKGETSDNGEDYIDPFSPEEGWTSPHTKTLHKHCTPEDERRHSAEYIKMKGPCESIHSNNSNKVSSSLSSSSPEKASILCKESDKPPLETAKKDVESVNDIDELIDDDAEESLEEDRKNQENLDGEIINDPYKRSYDLYITYSTSYRVPKMYLVGFDSNGVPLSPQQMFEDIASDYRHKTVTIEKAPFLENTTAVSIHPCRHSTVMRALMKMASAAAKENVNGMYSSGDQTEDEIVKNLSKLGLADKDKDSNDNQTAVHKDDDWQSLHENEGQDEDDINPDSQIRVDQYLVIFLKFMASVTPGIEHDYTMDAL</sequence>
<evidence type="ECO:0000313" key="16">
    <source>
        <dbReference type="Proteomes" id="UP000568158"/>
    </source>
</evidence>
<dbReference type="GO" id="GO:0015031">
    <property type="term" value="P:protein transport"/>
    <property type="evidence" value="ECO:0007669"/>
    <property type="project" value="UniProtKB-KW"/>
</dbReference>
<evidence type="ECO:0000256" key="5">
    <source>
        <dbReference type="ARBA" id="ARBA00022490"/>
    </source>
</evidence>
<dbReference type="GO" id="GO:0000045">
    <property type="term" value="P:autophagosome assembly"/>
    <property type="evidence" value="ECO:0007669"/>
    <property type="project" value="TreeGrafter"/>
</dbReference>
<dbReference type="PANTHER" id="PTHR12866:SF2">
    <property type="entry name" value="UBIQUITIN-LIKE-CONJUGATING ENZYME ATG3"/>
    <property type="match status" value="1"/>
</dbReference>
<keyword evidence="8" id="KW-0072">Autophagy</keyword>
<dbReference type="GO" id="GO:0044804">
    <property type="term" value="P:nucleophagy"/>
    <property type="evidence" value="ECO:0007669"/>
    <property type="project" value="TreeGrafter"/>
</dbReference>
<feature type="compositionally biased region" description="Acidic residues" evidence="12">
    <location>
        <begin position="183"/>
        <end position="200"/>
    </location>
</feature>
<organism evidence="14 15">
    <name type="scientific">Dekkera bruxellensis</name>
    <name type="common">Brettanomyces custersii</name>
    <dbReference type="NCBI Taxonomy" id="5007"/>
    <lineage>
        <taxon>Eukaryota</taxon>
        <taxon>Fungi</taxon>
        <taxon>Dikarya</taxon>
        <taxon>Ascomycota</taxon>
        <taxon>Saccharomycotina</taxon>
        <taxon>Pichiomycetes</taxon>
        <taxon>Pichiales</taxon>
        <taxon>Pichiaceae</taxon>
        <taxon>Brettanomyces</taxon>
    </lineage>
</organism>
<dbReference type="GO" id="GO:0000422">
    <property type="term" value="P:autophagy of mitochondrion"/>
    <property type="evidence" value="ECO:0007669"/>
    <property type="project" value="TreeGrafter"/>
</dbReference>
<proteinExistence type="inferred from homology"/>
<dbReference type="GO" id="GO:0005829">
    <property type="term" value="C:cytosol"/>
    <property type="evidence" value="ECO:0007669"/>
    <property type="project" value="TreeGrafter"/>
</dbReference>
<keyword evidence="4" id="KW-0813">Transport</keyword>
<evidence type="ECO:0000256" key="1">
    <source>
        <dbReference type="ARBA" id="ARBA00004496"/>
    </source>
</evidence>
<evidence type="ECO:0000256" key="12">
    <source>
        <dbReference type="SAM" id="MobiDB-lite"/>
    </source>
</evidence>
<feature type="region of interest" description="Disordered" evidence="12">
    <location>
        <begin position="104"/>
        <end position="123"/>
    </location>
</feature>
<name>A0A7D9D0N8_DEKBR</name>
<keyword evidence="7" id="KW-0653">Protein transport</keyword>
<feature type="compositionally biased region" description="Basic and acidic residues" evidence="12">
    <location>
        <begin position="167"/>
        <end position="182"/>
    </location>
</feature>
<dbReference type="Pfam" id="PF03987">
    <property type="entry name" value="Autophagy_act_C"/>
    <property type="match status" value="1"/>
</dbReference>
<evidence type="ECO:0000256" key="8">
    <source>
        <dbReference type="ARBA" id="ARBA00023006"/>
    </source>
</evidence>
<feature type="region of interest" description="Disordered" evidence="12">
    <location>
        <begin position="138"/>
        <end position="210"/>
    </location>
</feature>
<dbReference type="Gene3D" id="3.30.1460.50">
    <property type="match status" value="1"/>
</dbReference>
<dbReference type="Proteomes" id="UP000568158">
    <property type="component" value="Unassembled WGS sequence"/>
</dbReference>
<evidence type="ECO:0000313" key="14">
    <source>
        <dbReference type="EMBL" id="VUG19270.1"/>
    </source>
</evidence>
<dbReference type="GO" id="GO:0019776">
    <property type="term" value="F:Atg8-family ligase activity"/>
    <property type="evidence" value="ECO:0007669"/>
    <property type="project" value="TreeGrafter"/>
</dbReference>
<evidence type="ECO:0000313" key="13">
    <source>
        <dbReference type="EMBL" id="KAF6014794.1"/>
    </source>
</evidence>
<dbReference type="OMA" id="HCPTWSW"/>
<evidence type="ECO:0000256" key="3">
    <source>
        <dbReference type="ARBA" id="ARBA00018067"/>
    </source>
</evidence>
<dbReference type="EMBL" id="JABCYN010000012">
    <property type="protein sequence ID" value="KAF6014794.1"/>
    <property type="molecule type" value="Genomic_DNA"/>
</dbReference>
<evidence type="ECO:0000256" key="4">
    <source>
        <dbReference type="ARBA" id="ARBA00022448"/>
    </source>
</evidence>
<comment type="function">
    <text evidence="9">E2 conjugating enzyme required for the cytoplasm to vacuole transport (Cvt) and autophagy. Required for selective autophagic degradation of the nucleus (nucleophagy) as well as for mitophagy which contributes to regulate mitochondrial quantity and quality by eliminating the mitochondria to a basal level to fulfill cellular energy requirements and preventing excess ROS production. Responsible for the E2-like covalent binding of phosphatidylethanolamine to the C-terminal Gly of ATG8. The ATG12-ATG5 conjugate plays a role of an E3 and promotes the transfer of ATG8 from ATG3 to phosphatidylethanolamine (PE). This step is required for the membrane association of ATG8. The formation of the ATG8-phosphatidylethanolamine conjugate is essential for autophagy and for the cytoplasm to vacuole transport (Cvt). The ATG8-PE conjugate mediates tethering between adjacent membranes and stimulates membrane hemifusion, leading to expansion of the autophagosomal membrane during autophagy.</text>
</comment>
<protein>
    <recommendedName>
        <fullName evidence="3">Autophagy-related protein 3</fullName>
    </recommendedName>
    <alternativeName>
        <fullName evidence="10 11">Autophagy-related E2-like conjugation enzyme ATG3</fullName>
    </alternativeName>
</protein>
<gene>
    <name evidence="14" type="primary">ATG3</name>
    <name evidence="14" type="ORF">DEBR0S4_14620G</name>
    <name evidence="13" type="ORF">HII12_001211</name>
</gene>
<reference evidence="13 16" key="2">
    <citation type="journal article" date="2020" name="Appl. Microbiol. Biotechnol.">
        <title>Targeted gene deletion in Brettanomyces bruxellensis with an expression-free CRISPR-Cas9 system.</title>
        <authorList>
            <person name="Varela C."/>
            <person name="Bartel C."/>
            <person name="Onetto C."/>
            <person name="Borneman A."/>
        </authorList>
    </citation>
    <scope>NUCLEOTIDE SEQUENCE [LARGE SCALE GENOMIC DNA]</scope>
    <source>
        <strain evidence="13 16">AWRI1613</strain>
    </source>
</reference>
<evidence type="ECO:0000256" key="7">
    <source>
        <dbReference type="ARBA" id="ARBA00022927"/>
    </source>
</evidence>
<dbReference type="EMBL" id="CABFWN010000004">
    <property type="protein sequence ID" value="VUG19270.1"/>
    <property type="molecule type" value="Genomic_DNA"/>
</dbReference>
<keyword evidence="6" id="KW-0833">Ubl conjugation pathway</keyword>